<dbReference type="Pfam" id="PF13527">
    <property type="entry name" value="Acetyltransf_9"/>
    <property type="match status" value="1"/>
</dbReference>
<evidence type="ECO:0008006" key="3">
    <source>
        <dbReference type="Google" id="ProtNLM"/>
    </source>
</evidence>
<reference evidence="1 2" key="1">
    <citation type="submission" date="2019-06" db="EMBL/GenBank/DDBJ databases">
        <title>Whole genome shotgun sequence of Pseudonocardia hydrocarbonoxydans NBRC 14498.</title>
        <authorList>
            <person name="Hosoyama A."/>
            <person name="Uohara A."/>
            <person name="Ohji S."/>
            <person name="Ichikawa N."/>
        </authorList>
    </citation>
    <scope>NUCLEOTIDE SEQUENCE [LARGE SCALE GENOMIC DNA]</scope>
    <source>
        <strain evidence="1 2">NBRC 14498</strain>
    </source>
</reference>
<organism evidence="1 2">
    <name type="scientific">Pseudonocardia hydrocarbonoxydans</name>
    <dbReference type="NCBI Taxonomy" id="76726"/>
    <lineage>
        <taxon>Bacteria</taxon>
        <taxon>Bacillati</taxon>
        <taxon>Actinomycetota</taxon>
        <taxon>Actinomycetes</taxon>
        <taxon>Pseudonocardiales</taxon>
        <taxon>Pseudonocardiaceae</taxon>
        <taxon>Pseudonocardia</taxon>
    </lineage>
</organism>
<proteinExistence type="predicted"/>
<evidence type="ECO:0000313" key="1">
    <source>
        <dbReference type="EMBL" id="GEC20194.1"/>
    </source>
</evidence>
<dbReference type="EMBL" id="BJNG01000017">
    <property type="protein sequence ID" value="GEC20194.1"/>
    <property type="molecule type" value="Genomic_DNA"/>
</dbReference>
<gene>
    <name evidence="1" type="ORF">PHY01_24770</name>
</gene>
<dbReference type="RefSeq" id="WP_141278715.1">
    <property type="nucleotide sequence ID" value="NZ_BAAARZ010000008.1"/>
</dbReference>
<accession>A0A4Y3WN35</accession>
<evidence type="ECO:0000313" key="2">
    <source>
        <dbReference type="Proteomes" id="UP000320338"/>
    </source>
</evidence>
<dbReference type="SUPFAM" id="SSF55729">
    <property type="entry name" value="Acyl-CoA N-acyltransferases (Nat)"/>
    <property type="match status" value="1"/>
</dbReference>
<keyword evidence="2" id="KW-1185">Reference proteome</keyword>
<dbReference type="InterPro" id="IPR016181">
    <property type="entry name" value="Acyl_CoA_acyltransferase"/>
</dbReference>
<protein>
    <recommendedName>
        <fullName evidence="3">N-acetyltransferase domain-containing protein</fullName>
    </recommendedName>
</protein>
<dbReference type="Gene3D" id="3.40.630.30">
    <property type="match status" value="1"/>
</dbReference>
<comment type="caution">
    <text evidence="1">The sequence shown here is derived from an EMBL/GenBank/DDBJ whole genome shotgun (WGS) entry which is preliminary data.</text>
</comment>
<sequence>MTVTLHPATADDLPALATADGRAFGLDYEPQDLEDLRLIIDPERFVLARSEGAIVGAAGSYALHVTPPGGARSRPRA</sequence>
<dbReference type="Proteomes" id="UP000320338">
    <property type="component" value="Unassembled WGS sequence"/>
</dbReference>
<name>A0A4Y3WN35_9PSEU</name>
<dbReference type="AlphaFoldDB" id="A0A4Y3WN35"/>